<keyword evidence="7" id="KW-1185">Reference proteome</keyword>
<dbReference type="AlphaFoldDB" id="A0A161X2X5"/>
<evidence type="ECO:0000313" key="6">
    <source>
        <dbReference type="EMBL" id="WOG87740.1"/>
    </source>
</evidence>
<keyword evidence="2 5" id="KW-0378">Hydrolase</keyword>
<dbReference type="FunFam" id="2.60.120.200:FF:000025">
    <property type="entry name" value="Xyloglucan endotransglucosylase/hydrolase"/>
    <property type="match status" value="1"/>
</dbReference>
<comment type="PTM">
    <text evidence="5">Contains at least one intrachain disulfide bond essential for its enzymatic activity.</text>
</comment>
<dbReference type="PANTHER" id="PTHR31062">
    <property type="entry name" value="XYLOGLUCAN ENDOTRANSGLUCOSYLASE/HYDROLASE PROTEIN 8-RELATED"/>
    <property type="match status" value="1"/>
</dbReference>
<keyword evidence="1 5" id="KW-0808">Transferase</keyword>
<evidence type="ECO:0000256" key="5">
    <source>
        <dbReference type="RuleBase" id="RU361120"/>
    </source>
</evidence>
<dbReference type="KEGG" id="dcr:108208101"/>
<dbReference type="Gene3D" id="2.60.120.200">
    <property type="match status" value="1"/>
</dbReference>
<proteinExistence type="inferred from homology"/>
<dbReference type="GO" id="GO:0010411">
    <property type="term" value="P:xyloglucan metabolic process"/>
    <property type="evidence" value="ECO:0007669"/>
    <property type="project" value="InterPro"/>
</dbReference>
<feature type="chain" id="PRO_5042620645" description="Xyloglucan endotransglucosylase/hydrolase" evidence="5">
    <location>
        <begin position="21"/>
        <end position="296"/>
    </location>
</feature>
<dbReference type="GO" id="GO:0016762">
    <property type="term" value="F:xyloglucan:xyloglucosyl transferase activity"/>
    <property type="evidence" value="ECO:0007669"/>
    <property type="project" value="UniProtKB-EC"/>
</dbReference>
<dbReference type="InterPro" id="IPR013320">
    <property type="entry name" value="ConA-like_dom_sf"/>
</dbReference>
<reference evidence="6" key="1">
    <citation type="journal article" date="2016" name="Nat. Genet.">
        <title>A high-quality carrot genome assembly provides new insights into carotenoid accumulation and asterid genome evolution.</title>
        <authorList>
            <person name="Iorizzo M."/>
            <person name="Ellison S."/>
            <person name="Senalik D."/>
            <person name="Zeng P."/>
            <person name="Satapoomin P."/>
            <person name="Huang J."/>
            <person name="Bowman M."/>
            <person name="Iovene M."/>
            <person name="Sanseverino W."/>
            <person name="Cavagnaro P."/>
            <person name="Yildiz M."/>
            <person name="Macko-Podgorni A."/>
            <person name="Moranska E."/>
            <person name="Grzebelus E."/>
            <person name="Grzebelus D."/>
            <person name="Ashrafi H."/>
            <person name="Zheng Z."/>
            <person name="Cheng S."/>
            <person name="Spooner D."/>
            <person name="Van Deynze A."/>
            <person name="Simon P."/>
        </authorList>
    </citation>
    <scope>NUCLEOTIDE SEQUENCE</scope>
    <source>
        <tissue evidence="6">Leaf</tissue>
    </source>
</reference>
<dbReference type="PIRSF" id="PIRSF005604">
    <property type="entry name" value="XET"/>
    <property type="match status" value="1"/>
</dbReference>
<protein>
    <recommendedName>
        <fullName evidence="5">Xyloglucan endotransglucosylase/hydrolase</fullName>
        <ecNumber evidence="5">2.4.1.207</ecNumber>
    </recommendedName>
</protein>
<dbReference type="Gramene" id="KZN05345">
    <property type="protein sequence ID" value="KZN05345"/>
    <property type="gene ID" value="DCAR_006182"/>
</dbReference>
<keyword evidence="5" id="KW-0052">Apoplast</keyword>
<sequence>MALSLYLFLLVILLPLASNAQRQPPSPGYKPSSKFSSVSFGKGYSNLWSPHHQTINGSTVTIWLDNSTGSGFKSLNSYSSGYFGAAIKLHPGYTAGVITAFYLSNNQVLEKHDEIDIEFLGTTPGKPYTLQTNVYVNGTGDGTPLIGREVKFNLWFDPTKAFHNYAILWNPKEIIFFVDDIPIRRYPKKSAATFPSRPMWAYGSIWDASSWATEGGKYKADYQYQPFIARYKNFKIGGCRAGARATCRPASGSSALTGRLSRKQNVAMAWAQRYYKVYDYCGDETRDLTKTSECLS</sequence>
<dbReference type="InterPro" id="IPR000757">
    <property type="entry name" value="Beta-glucanase-like"/>
</dbReference>
<dbReference type="EC" id="2.4.1.207" evidence="5"/>
<evidence type="ECO:0000256" key="2">
    <source>
        <dbReference type="ARBA" id="ARBA00022801"/>
    </source>
</evidence>
<comment type="similarity">
    <text evidence="5">Belongs to the glycosyl hydrolase 16 family.</text>
</comment>
<evidence type="ECO:0000313" key="7">
    <source>
        <dbReference type="Proteomes" id="UP000077755"/>
    </source>
</evidence>
<dbReference type="GO" id="GO:0004553">
    <property type="term" value="F:hydrolase activity, hydrolyzing O-glycosyl compounds"/>
    <property type="evidence" value="ECO:0007669"/>
    <property type="project" value="InterPro"/>
</dbReference>
<reference evidence="6" key="2">
    <citation type="submission" date="2022-03" db="EMBL/GenBank/DDBJ databases">
        <title>Draft title - Genomic analysis of global carrot germplasm unveils the trajectory of domestication and the origin of high carotenoid orange carrot.</title>
        <authorList>
            <person name="Iorizzo M."/>
            <person name="Ellison S."/>
            <person name="Senalik D."/>
            <person name="Macko-Podgorni A."/>
            <person name="Grzebelus D."/>
            <person name="Bostan H."/>
            <person name="Rolling W."/>
            <person name="Curaba J."/>
            <person name="Simon P."/>
        </authorList>
    </citation>
    <scope>NUCLEOTIDE SEQUENCE</scope>
    <source>
        <tissue evidence="6">Leaf</tissue>
    </source>
</reference>
<accession>A0A161X2X5</accession>
<dbReference type="Pfam" id="PF06955">
    <property type="entry name" value="XET_C"/>
    <property type="match status" value="1"/>
</dbReference>
<name>A0A161X2X5_DAUCS</name>
<gene>
    <name evidence="6" type="ORF">DCAR_0206971</name>
</gene>
<keyword evidence="5" id="KW-0732">Signal</keyword>
<feature type="signal peptide" evidence="5">
    <location>
        <begin position="1"/>
        <end position="20"/>
    </location>
</feature>
<dbReference type="GO" id="GO:0042546">
    <property type="term" value="P:cell wall biogenesis"/>
    <property type="evidence" value="ECO:0007669"/>
    <property type="project" value="InterPro"/>
</dbReference>
<keyword evidence="5" id="KW-0134">Cell wall</keyword>
<dbReference type="InterPro" id="IPR016455">
    <property type="entry name" value="XTH"/>
</dbReference>
<comment type="subcellular location">
    <subcellularLocation>
        <location evidence="5">Secreted</location>
        <location evidence="5">Cell wall</location>
    </subcellularLocation>
    <subcellularLocation>
        <location evidence="5">Secreted</location>
        <location evidence="5">Extracellular space</location>
        <location evidence="5">Apoplast</location>
    </subcellularLocation>
</comment>
<organism evidence="6 7">
    <name type="scientific">Daucus carota subsp. sativus</name>
    <name type="common">Carrot</name>
    <dbReference type="NCBI Taxonomy" id="79200"/>
    <lineage>
        <taxon>Eukaryota</taxon>
        <taxon>Viridiplantae</taxon>
        <taxon>Streptophyta</taxon>
        <taxon>Embryophyta</taxon>
        <taxon>Tracheophyta</taxon>
        <taxon>Spermatophyta</taxon>
        <taxon>Magnoliopsida</taxon>
        <taxon>eudicotyledons</taxon>
        <taxon>Gunneridae</taxon>
        <taxon>Pentapetalae</taxon>
        <taxon>asterids</taxon>
        <taxon>campanulids</taxon>
        <taxon>Apiales</taxon>
        <taxon>Apiaceae</taxon>
        <taxon>Apioideae</taxon>
        <taxon>Scandiceae</taxon>
        <taxon>Daucinae</taxon>
        <taxon>Daucus</taxon>
        <taxon>Daucus sect. Daucus</taxon>
    </lineage>
</organism>
<keyword evidence="5" id="KW-0961">Cell wall biogenesis/degradation</keyword>
<dbReference type="GO" id="GO:0048046">
    <property type="term" value="C:apoplast"/>
    <property type="evidence" value="ECO:0007669"/>
    <property type="project" value="UniProtKB-SubCell"/>
</dbReference>
<dbReference type="InterPro" id="IPR010713">
    <property type="entry name" value="XET_C"/>
</dbReference>
<dbReference type="Pfam" id="PF00722">
    <property type="entry name" value="Glyco_hydro_16"/>
    <property type="match status" value="1"/>
</dbReference>
<dbReference type="PROSITE" id="PS51762">
    <property type="entry name" value="GH16_2"/>
    <property type="match status" value="1"/>
</dbReference>
<evidence type="ECO:0000256" key="1">
    <source>
        <dbReference type="ARBA" id="ARBA00022679"/>
    </source>
</evidence>
<evidence type="ECO:0000256" key="3">
    <source>
        <dbReference type="ARBA" id="ARBA00023157"/>
    </source>
</evidence>
<keyword evidence="3" id="KW-1015">Disulfide bond</keyword>
<dbReference type="SUPFAM" id="SSF49899">
    <property type="entry name" value="Concanavalin A-like lectins/glucanases"/>
    <property type="match status" value="1"/>
</dbReference>
<keyword evidence="5" id="KW-0964">Secreted</keyword>
<dbReference type="OrthoDB" id="4781at2759"/>
<keyword evidence="4 5" id="KW-0326">Glycosidase</keyword>
<comment type="function">
    <text evidence="5">Catalyzes xyloglucan endohydrolysis (XEH) and/or endotransglycosylation (XET). Cleaves and religates xyloglucan polymers, an essential constituent of the primary cell wall, and thereby participates in cell wall construction of growing tissues.</text>
</comment>
<evidence type="ECO:0000256" key="4">
    <source>
        <dbReference type="ARBA" id="ARBA00023295"/>
    </source>
</evidence>
<dbReference type="InterPro" id="IPR044791">
    <property type="entry name" value="Beta-glucanase/XTH"/>
</dbReference>
<dbReference type="OMA" id="WPSYKFR"/>
<dbReference type="GO" id="GO:0071555">
    <property type="term" value="P:cell wall organization"/>
    <property type="evidence" value="ECO:0007669"/>
    <property type="project" value="UniProtKB-KW"/>
</dbReference>
<dbReference type="Proteomes" id="UP000077755">
    <property type="component" value="Chromosome 2"/>
</dbReference>
<dbReference type="EMBL" id="CP093344">
    <property type="protein sequence ID" value="WOG87740.1"/>
    <property type="molecule type" value="Genomic_DNA"/>
</dbReference>